<dbReference type="EMBL" id="JBBEUB010000001">
    <property type="protein sequence ID" value="MEJ2901100.1"/>
    <property type="molecule type" value="Genomic_DNA"/>
</dbReference>
<sequence>MNSIYRFLLLSMMVLLWSCEDAIELKLKDNTPKYVIEGMITNEPGVCQVNVSQTKNFGDDNQFNGISGAIVKVDNNGTSVLLNEISKGIYTTTAINGTPGQTYFLSVTIQGEMFTASSTMPEHVPFLDFTLKPKDYDSTRTTPMVKFKDTPGVANYYWFQQYINDKIQREYKVLNDEFTSGQEINEYLVFENTTKDHGKNIVKGDRLTAEMHCIDASVYTYMFSLSNANGSSDGAAPANPVTNINGGALGFFSAHTVQRKTIVVP</sequence>
<accession>A0ABU8NFS2</accession>
<evidence type="ECO:0000313" key="2">
    <source>
        <dbReference type="Proteomes" id="UP001378956"/>
    </source>
</evidence>
<comment type="caution">
    <text evidence="1">The sequence shown here is derived from an EMBL/GenBank/DDBJ whole genome shotgun (WGS) entry which is preliminary data.</text>
</comment>
<protein>
    <submittedName>
        <fullName evidence="1">DUF4249 domain-containing protein</fullName>
    </submittedName>
</protein>
<keyword evidence="2" id="KW-1185">Reference proteome</keyword>
<dbReference type="InterPro" id="IPR025345">
    <property type="entry name" value="DUF4249"/>
</dbReference>
<name>A0ABU8NFS2_9SPHI</name>
<organism evidence="1 2">
    <name type="scientific">Pedobacter panaciterrae</name>
    <dbReference type="NCBI Taxonomy" id="363849"/>
    <lineage>
        <taxon>Bacteria</taxon>
        <taxon>Pseudomonadati</taxon>
        <taxon>Bacteroidota</taxon>
        <taxon>Sphingobacteriia</taxon>
        <taxon>Sphingobacteriales</taxon>
        <taxon>Sphingobacteriaceae</taxon>
        <taxon>Pedobacter</taxon>
    </lineage>
</organism>
<reference evidence="1 2" key="1">
    <citation type="submission" date="2024-03" db="EMBL/GenBank/DDBJ databases">
        <title>Sequence of Lycoming College Course Isolates.</title>
        <authorList>
            <person name="Plotts O."/>
            <person name="Newman J."/>
        </authorList>
    </citation>
    <scope>NUCLEOTIDE SEQUENCE [LARGE SCALE GENOMIC DNA]</scope>
    <source>
        <strain evidence="1 2">CJB-3</strain>
    </source>
</reference>
<evidence type="ECO:0000313" key="1">
    <source>
        <dbReference type="EMBL" id="MEJ2901100.1"/>
    </source>
</evidence>
<dbReference type="RefSeq" id="WP_337714972.1">
    <property type="nucleotide sequence ID" value="NZ_JBBEUB010000001.1"/>
</dbReference>
<dbReference type="Pfam" id="PF14054">
    <property type="entry name" value="DUF4249"/>
    <property type="match status" value="1"/>
</dbReference>
<dbReference type="Proteomes" id="UP001378956">
    <property type="component" value="Unassembled WGS sequence"/>
</dbReference>
<gene>
    <name evidence="1" type="ORF">WAE58_01610</name>
</gene>
<proteinExistence type="predicted"/>